<feature type="region of interest" description="Disordered" evidence="9">
    <location>
        <begin position="1"/>
        <end position="32"/>
    </location>
</feature>
<dbReference type="GO" id="GO:0019934">
    <property type="term" value="P:cGMP-mediated signaling"/>
    <property type="evidence" value="ECO:0007669"/>
    <property type="project" value="TreeGrafter"/>
</dbReference>
<evidence type="ECO:0000256" key="7">
    <source>
        <dbReference type="ARBA" id="ARBA00023136"/>
    </source>
</evidence>
<dbReference type="OrthoDB" id="10062605at2759"/>
<dbReference type="PANTHER" id="PTHR15352">
    <property type="entry name" value="LYMPHOID-RESTRICTED MEMBRANE PROTEIN, JAW1"/>
    <property type="match status" value="1"/>
</dbReference>
<dbReference type="GeneID" id="114646607"/>
<keyword evidence="3" id="KW-0963">Cytoplasm</keyword>
<dbReference type="GeneTree" id="ENSGT00530000063722"/>
<reference evidence="11" key="1">
    <citation type="submission" date="2021-06" db="EMBL/GenBank/DDBJ databases">
        <authorList>
            <consortium name="Wellcome Sanger Institute Data Sharing"/>
        </authorList>
    </citation>
    <scope>NUCLEOTIDE SEQUENCE [LARGE SCALE GENOMIC DNA]</scope>
</reference>
<keyword evidence="6 8" id="KW-0175">Coiled coil</keyword>
<evidence type="ECO:0000256" key="4">
    <source>
        <dbReference type="ARBA" id="ARBA00022692"/>
    </source>
</evidence>
<dbReference type="RefSeq" id="XP_028650704.1">
    <property type="nucleotide sequence ID" value="XM_028794871.2"/>
</dbReference>
<evidence type="ECO:0008006" key="13">
    <source>
        <dbReference type="Google" id="ProtNLM"/>
    </source>
</evidence>
<evidence type="ECO:0000256" key="8">
    <source>
        <dbReference type="SAM" id="Coils"/>
    </source>
</evidence>
<dbReference type="PANTHER" id="PTHR15352:SF2">
    <property type="entry name" value="INOSITOL 1,4,5-TRIPHOSPHATE RECEPTOR ASSOCIATED 1"/>
    <property type="match status" value="1"/>
</dbReference>
<keyword evidence="7 10" id="KW-0472">Membrane</keyword>
<keyword evidence="5 10" id="KW-1133">Transmembrane helix</keyword>
<dbReference type="GO" id="GO:0005737">
    <property type="term" value="C:cytoplasm"/>
    <property type="evidence" value="ECO:0007669"/>
    <property type="project" value="UniProtKB-SubCell"/>
</dbReference>
<evidence type="ECO:0000256" key="10">
    <source>
        <dbReference type="SAM" id="Phobius"/>
    </source>
</evidence>
<evidence type="ECO:0000256" key="6">
    <source>
        <dbReference type="ARBA" id="ARBA00023054"/>
    </source>
</evidence>
<keyword evidence="12" id="KW-1185">Reference proteome</keyword>
<evidence type="ECO:0000256" key="2">
    <source>
        <dbReference type="ARBA" id="ARBA00004496"/>
    </source>
</evidence>
<protein>
    <recommendedName>
        <fullName evidence="13">Protein MRVI1</fullName>
    </recommendedName>
</protein>
<dbReference type="InterPro" id="IPR008677">
    <property type="entry name" value="MRVI1"/>
</dbReference>
<accession>A0A8C4RVL5</accession>
<reference evidence="11" key="2">
    <citation type="submission" date="2025-08" db="UniProtKB">
        <authorList>
            <consortium name="Ensembl"/>
        </authorList>
    </citation>
    <scope>IDENTIFICATION</scope>
</reference>
<dbReference type="Pfam" id="PF05781">
    <property type="entry name" value="MRVI1"/>
    <property type="match status" value="1"/>
</dbReference>
<comment type="subcellular location">
    <subcellularLocation>
        <location evidence="2">Cytoplasm</location>
    </subcellularLocation>
    <subcellularLocation>
        <location evidence="1">Membrane</location>
        <topology evidence="1">Single-pass membrane protein</topology>
    </subcellularLocation>
</comment>
<evidence type="ECO:0000313" key="12">
    <source>
        <dbReference type="Proteomes" id="UP000694620"/>
    </source>
</evidence>
<feature type="compositionally biased region" description="Acidic residues" evidence="9">
    <location>
        <begin position="1"/>
        <end position="12"/>
    </location>
</feature>
<dbReference type="Proteomes" id="UP000694620">
    <property type="component" value="Chromosome 2"/>
</dbReference>
<evidence type="ECO:0000256" key="1">
    <source>
        <dbReference type="ARBA" id="ARBA00004167"/>
    </source>
</evidence>
<feature type="region of interest" description="Disordered" evidence="9">
    <location>
        <begin position="111"/>
        <end position="151"/>
    </location>
</feature>
<feature type="transmembrane region" description="Helical" evidence="10">
    <location>
        <begin position="792"/>
        <end position="813"/>
    </location>
</feature>
<organism evidence="11 12">
    <name type="scientific">Erpetoichthys calabaricus</name>
    <name type="common">Rope fish</name>
    <name type="synonym">Calamoichthys calabaricus</name>
    <dbReference type="NCBI Taxonomy" id="27687"/>
    <lineage>
        <taxon>Eukaryota</taxon>
        <taxon>Metazoa</taxon>
        <taxon>Chordata</taxon>
        <taxon>Craniata</taxon>
        <taxon>Vertebrata</taxon>
        <taxon>Euteleostomi</taxon>
        <taxon>Actinopterygii</taxon>
        <taxon>Polypteriformes</taxon>
        <taxon>Polypteridae</taxon>
        <taxon>Erpetoichthys</taxon>
    </lineage>
</organism>
<feature type="compositionally biased region" description="Basic and acidic residues" evidence="9">
    <location>
        <begin position="684"/>
        <end position="694"/>
    </location>
</feature>
<dbReference type="CTD" id="100331961"/>
<evidence type="ECO:0000256" key="5">
    <source>
        <dbReference type="ARBA" id="ARBA00022989"/>
    </source>
</evidence>
<name>A0A8C4RVL5_ERPCA</name>
<dbReference type="RefSeq" id="XP_028650706.1">
    <property type="nucleotide sequence ID" value="XM_028794873.2"/>
</dbReference>
<dbReference type="Ensembl" id="ENSECRT00000007700.1">
    <property type="protein sequence ID" value="ENSECRP00000007579.1"/>
    <property type="gene ID" value="ENSECRG00000005044.1"/>
</dbReference>
<feature type="compositionally biased region" description="Polar residues" evidence="9">
    <location>
        <begin position="418"/>
        <end position="427"/>
    </location>
</feature>
<gene>
    <name evidence="11" type="primary">mrvi1</name>
</gene>
<evidence type="ECO:0000256" key="9">
    <source>
        <dbReference type="SAM" id="MobiDB-lite"/>
    </source>
</evidence>
<dbReference type="RefSeq" id="XP_028650705.1">
    <property type="nucleotide sequence ID" value="XM_028794872.2"/>
</dbReference>
<evidence type="ECO:0000313" key="11">
    <source>
        <dbReference type="Ensembl" id="ENSECRP00000007579.1"/>
    </source>
</evidence>
<feature type="region of interest" description="Disordered" evidence="9">
    <location>
        <begin position="666"/>
        <end position="709"/>
    </location>
</feature>
<dbReference type="AlphaFoldDB" id="A0A8C4RVL5"/>
<evidence type="ECO:0000256" key="3">
    <source>
        <dbReference type="ARBA" id="ARBA00022490"/>
    </source>
</evidence>
<proteinExistence type="predicted"/>
<reference evidence="11" key="3">
    <citation type="submission" date="2025-09" db="UniProtKB">
        <authorList>
            <consortium name="Ensembl"/>
        </authorList>
    </citation>
    <scope>IDENTIFICATION</scope>
</reference>
<feature type="region of interest" description="Disordered" evidence="9">
    <location>
        <begin position="397"/>
        <end position="439"/>
    </location>
</feature>
<sequence>MPTLPEEDEESAEELRDSPTNHPKRSSAPSIVFHKETFPVDQEFTKLTENRPHSPNMRHWHSRSSLSSPITTVDIAGHVIDLINDKLPDVQLSDEDKKKNLELLEEAKKASEHFSMRRGRRSTCSISDSPTAVSPAPTPRSSPVPSRSSSLTITPQLDGATAILDGSSTTPQLLLDVPGAKETADSKIVEFKNSRKGIVDQKCNDQKKAAQQKATMPCFASFGSSNEMSLQKENWDPLLVSSKSSNNYTETKKGSLAQNQKSQENVLVTATAKSLLEYNEPTSRIPQTSGFCQSNTNSSSKTSTVNQLDTTGECIAEVRSFGACPPIMRAVSWDNVEQATVINRAPSSPTKTNESFGFPDITSSQLLNSSGYKDFPIQPMKKQKLAKLREEHKLMRNQSLAGSKLPDLSETAEHEGGPSSQSFPCQTSEEHPTGSRDVMPNISDIMLHKLKLHKPPGSSPLLSEKEVETAFVQLSLAFRNDSYTLETRLKLAERERNVTEENTEKELEEFKGALKSTVIQLQTLEQRESYQRLMETISVLHRLATRLSSRAEMVGAVRQEKRMSKATEVMMQYVENLKRTYEKDHAELIEFKKLANQNSNRNYSGSIDGGDDGIPRTARSMSLTLGKALPRRRVSVAVVPKFNMLNIPVHPPSVNTVASLSPLYETSPGKSVGPTSQVSAPLHENGKPSEHQEVDNFSSSSSSKNQEDIPLEIKTKIEDDAYNKGYQDGLKRSKEMEEVKDEEDKEYETQRDLEENKNKMEANRDQIKNRKFEDALGFINTLFPKAFQQQQLLWISIVVVVVLVLMGGIFTSFNKSCTDGSGKSTEESVCNGEKSYFSWNS</sequence>
<feature type="coiled-coil region" evidence="8">
    <location>
        <begin position="489"/>
        <end position="527"/>
    </location>
</feature>
<keyword evidence="4 10" id="KW-0812">Transmembrane</keyword>
<feature type="region of interest" description="Disordered" evidence="9">
    <location>
        <begin position="733"/>
        <end position="753"/>
    </location>
</feature>
<dbReference type="GO" id="GO:0016020">
    <property type="term" value="C:membrane"/>
    <property type="evidence" value="ECO:0007669"/>
    <property type="project" value="UniProtKB-SubCell"/>
</dbReference>